<organism evidence="2 3">
    <name type="scientific">Protopolystoma xenopodis</name>
    <dbReference type="NCBI Taxonomy" id="117903"/>
    <lineage>
        <taxon>Eukaryota</taxon>
        <taxon>Metazoa</taxon>
        <taxon>Spiralia</taxon>
        <taxon>Lophotrochozoa</taxon>
        <taxon>Platyhelminthes</taxon>
        <taxon>Monogenea</taxon>
        <taxon>Polyopisthocotylea</taxon>
        <taxon>Polystomatidea</taxon>
        <taxon>Polystomatidae</taxon>
        <taxon>Protopolystoma</taxon>
    </lineage>
</organism>
<protein>
    <submittedName>
        <fullName evidence="2">Uncharacterized protein</fullName>
    </submittedName>
</protein>
<feature type="region of interest" description="Disordered" evidence="1">
    <location>
        <begin position="75"/>
        <end position="99"/>
    </location>
</feature>
<feature type="compositionally biased region" description="Acidic residues" evidence="1">
    <location>
        <begin position="15"/>
        <end position="25"/>
    </location>
</feature>
<proteinExistence type="predicted"/>
<reference evidence="2" key="1">
    <citation type="submission" date="2018-11" db="EMBL/GenBank/DDBJ databases">
        <authorList>
            <consortium name="Pathogen Informatics"/>
        </authorList>
    </citation>
    <scope>NUCLEOTIDE SEQUENCE</scope>
</reference>
<keyword evidence="3" id="KW-1185">Reference proteome</keyword>
<dbReference type="Proteomes" id="UP000784294">
    <property type="component" value="Unassembled WGS sequence"/>
</dbReference>
<evidence type="ECO:0000256" key="1">
    <source>
        <dbReference type="SAM" id="MobiDB-lite"/>
    </source>
</evidence>
<feature type="region of interest" description="Disordered" evidence="1">
    <location>
        <begin position="1"/>
        <end position="34"/>
    </location>
</feature>
<evidence type="ECO:0000313" key="2">
    <source>
        <dbReference type="EMBL" id="VEL31200.1"/>
    </source>
</evidence>
<name>A0A448X909_9PLAT</name>
<feature type="compositionally biased region" description="Basic and acidic residues" evidence="1">
    <location>
        <begin position="1"/>
        <end position="14"/>
    </location>
</feature>
<accession>A0A448X909</accession>
<gene>
    <name evidence="2" type="ORF">PXEA_LOCUS24640</name>
</gene>
<dbReference type="AlphaFoldDB" id="A0A448X909"/>
<sequence length="150" mass="16632">MTKEREVHGEKVVEGEEEEQEEAEADERKEESYTCTGPRIPGCCIAAALGSPPFSFWTQVFESCLPARGDWSTSMGAASDDVSETQSSWQTGEPDDRFRYGGKTSSCHLVRVGMKGLSSRESGLTGLDDERDDWLSKRVEKAYQTYSEAS</sequence>
<dbReference type="EMBL" id="CAAALY010119761">
    <property type="protein sequence ID" value="VEL31200.1"/>
    <property type="molecule type" value="Genomic_DNA"/>
</dbReference>
<evidence type="ECO:0000313" key="3">
    <source>
        <dbReference type="Proteomes" id="UP000784294"/>
    </source>
</evidence>
<comment type="caution">
    <text evidence="2">The sequence shown here is derived from an EMBL/GenBank/DDBJ whole genome shotgun (WGS) entry which is preliminary data.</text>
</comment>